<evidence type="ECO:0000313" key="5">
    <source>
        <dbReference type="EMBL" id="PMD29028.1"/>
    </source>
</evidence>
<evidence type="ECO:0000313" key="6">
    <source>
        <dbReference type="Proteomes" id="UP000235786"/>
    </source>
</evidence>
<dbReference type="InterPro" id="IPR008030">
    <property type="entry name" value="NmrA-like"/>
</dbReference>
<dbReference type="EMBL" id="KZ613979">
    <property type="protein sequence ID" value="PMD29028.1"/>
    <property type="molecule type" value="Genomic_DNA"/>
</dbReference>
<keyword evidence="2" id="KW-0560">Oxidoreductase</keyword>
<dbReference type="OrthoDB" id="9984533at2759"/>
<evidence type="ECO:0000256" key="1">
    <source>
        <dbReference type="ARBA" id="ARBA00022857"/>
    </source>
</evidence>
<dbReference type="InterPro" id="IPR036291">
    <property type="entry name" value="NAD(P)-bd_dom_sf"/>
</dbReference>
<name>A0A2J6QRY3_HYAVF</name>
<proteinExistence type="predicted"/>
<evidence type="ECO:0000256" key="3">
    <source>
        <dbReference type="SAM" id="MobiDB-lite"/>
    </source>
</evidence>
<dbReference type="Pfam" id="PF05368">
    <property type="entry name" value="NmrA"/>
    <property type="match status" value="1"/>
</dbReference>
<keyword evidence="1" id="KW-0521">NADP</keyword>
<dbReference type="InterPro" id="IPR051609">
    <property type="entry name" value="NmrA/Isoflavone_reductase-like"/>
</dbReference>
<dbReference type="PANTHER" id="PTHR47706:SF9">
    <property type="entry name" value="NMRA-LIKE DOMAIN-CONTAINING PROTEIN-RELATED"/>
    <property type="match status" value="1"/>
</dbReference>
<feature type="domain" description="NmrA-like" evidence="4">
    <location>
        <begin position="30"/>
        <end position="253"/>
    </location>
</feature>
<dbReference type="Proteomes" id="UP000235786">
    <property type="component" value="Unassembled WGS sequence"/>
</dbReference>
<feature type="compositionally biased region" description="Basic residues" evidence="3">
    <location>
        <begin position="60"/>
        <end position="70"/>
    </location>
</feature>
<feature type="region of interest" description="Disordered" evidence="3">
    <location>
        <begin position="44"/>
        <end position="71"/>
    </location>
</feature>
<dbReference type="SUPFAM" id="SSF51735">
    <property type="entry name" value="NAD(P)-binding Rossmann-fold domains"/>
    <property type="match status" value="1"/>
</dbReference>
<reference evidence="5 6" key="1">
    <citation type="submission" date="2016-04" db="EMBL/GenBank/DDBJ databases">
        <title>A degradative enzymes factory behind the ericoid mycorrhizal symbiosis.</title>
        <authorList>
            <consortium name="DOE Joint Genome Institute"/>
            <person name="Martino E."/>
            <person name="Morin E."/>
            <person name="Grelet G."/>
            <person name="Kuo A."/>
            <person name="Kohler A."/>
            <person name="Daghino S."/>
            <person name="Barry K."/>
            <person name="Choi C."/>
            <person name="Cichocki N."/>
            <person name="Clum A."/>
            <person name="Copeland A."/>
            <person name="Hainaut M."/>
            <person name="Haridas S."/>
            <person name="Labutti K."/>
            <person name="Lindquist E."/>
            <person name="Lipzen A."/>
            <person name="Khouja H.-R."/>
            <person name="Murat C."/>
            <person name="Ohm R."/>
            <person name="Olson A."/>
            <person name="Spatafora J."/>
            <person name="Veneault-Fourrey C."/>
            <person name="Henrissat B."/>
            <person name="Grigoriev I."/>
            <person name="Martin F."/>
            <person name="Perotto S."/>
        </authorList>
    </citation>
    <scope>NUCLEOTIDE SEQUENCE [LARGE SCALE GENOMIC DNA]</scope>
    <source>
        <strain evidence="5 6">F</strain>
    </source>
</reference>
<keyword evidence="6" id="KW-1185">Reference proteome</keyword>
<dbReference type="GO" id="GO:0016491">
    <property type="term" value="F:oxidoreductase activity"/>
    <property type="evidence" value="ECO:0007669"/>
    <property type="project" value="UniProtKB-KW"/>
</dbReference>
<evidence type="ECO:0000259" key="4">
    <source>
        <dbReference type="Pfam" id="PF05368"/>
    </source>
</evidence>
<accession>A0A2J6QRY3</accession>
<gene>
    <name evidence="5" type="ORF">L207DRAFT_642730</name>
</gene>
<protein>
    <recommendedName>
        <fullName evidence="4">NmrA-like domain-containing protein</fullName>
    </recommendedName>
</protein>
<dbReference type="PANTHER" id="PTHR47706">
    <property type="entry name" value="NMRA-LIKE FAMILY PROTEIN"/>
    <property type="match status" value="1"/>
</dbReference>
<sequence>MSEHRNKVVVVATPTSPILTHLLHALSHESSLEVTVLTRETSVGITSSNGHSHSHDHGHDHKHQNGHSRPTHIETNFSATELETHLADTSTLICAFTGSDIHLTSAVIDASSKAGVKIFIPSEYSLDTSNAKIRELLPPYQTRFEIQEKLKESGMNWKAIYSGIVLEDGLKTDGVLGIDALWASVVVFPHDEETKIAVSTYRDIAKSIVEAVDWKGKVEGNQVHVCSFRASLDEIVAVVEKEMDKPLDRYEGVYEGAKKEAAARIKMGFFDGGIALLGRVAVWNGDVDAWSGWNETNIKVKDDWELEVRKVVQMVRNGEIGGGGCGC</sequence>
<dbReference type="AlphaFoldDB" id="A0A2J6QRY3"/>
<dbReference type="Gene3D" id="3.40.50.720">
    <property type="entry name" value="NAD(P)-binding Rossmann-like Domain"/>
    <property type="match status" value="1"/>
</dbReference>
<evidence type="ECO:0000256" key="2">
    <source>
        <dbReference type="ARBA" id="ARBA00023002"/>
    </source>
</evidence>
<dbReference type="Gene3D" id="3.90.25.10">
    <property type="entry name" value="UDP-galactose 4-epimerase, domain 1"/>
    <property type="match status" value="1"/>
</dbReference>
<organism evidence="5 6">
    <name type="scientific">Hyaloscypha variabilis (strain UAMH 11265 / GT02V1 / F)</name>
    <name type="common">Meliniomyces variabilis</name>
    <dbReference type="NCBI Taxonomy" id="1149755"/>
    <lineage>
        <taxon>Eukaryota</taxon>
        <taxon>Fungi</taxon>
        <taxon>Dikarya</taxon>
        <taxon>Ascomycota</taxon>
        <taxon>Pezizomycotina</taxon>
        <taxon>Leotiomycetes</taxon>
        <taxon>Helotiales</taxon>
        <taxon>Hyaloscyphaceae</taxon>
        <taxon>Hyaloscypha</taxon>
        <taxon>Hyaloscypha variabilis</taxon>
    </lineage>
</organism>